<dbReference type="Proteomes" id="UP000288024">
    <property type="component" value="Unassembled WGS sequence"/>
</dbReference>
<protein>
    <submittedName>
        <fullName evidence="1">Uncharacterized protein</fullName>
    </submittedName>
</protein>
<dbReference type="AlphaFoldDB" id="A0A437K917"/>
<gene>
    <name evidence="1" type="ORF">EM808_16385</name>
</gene>
<sequence length="137" mass="15716">MKTVVIFYALGEQEMRKLYSFALDEEKCIFFVKVDGFFKEEDAKIYLSEFQTVVNSINPSIFTLIIDGRGQEEVPSDVVDDIIFVLKLYWMANFKTLIIISPTSPASRIQVENCAHKINFPGVFVDSVEEAYNLLNK</sequence>
<organism evidence="1 2">
    <name type="scientific">Niallia taxi</name>
    <dbReference type="NCBI Taxonomy" id="2499688"/>
    <lineage>
        <taxon>Bacteria</taxon>
        <taxon>Bacillati</taxon>
        <taxon>Bacillota</taxon>
        <taxon>Bacilli</taxon>
        <taxon>Bacillales</taxon>
        <taxon>Bacillaceae</taxon>
        <taxon>Niallia</taxon>
    </lineage>
</organism>
<dbReference type="EMBL" id="RZTZ01000006">
    <property type="protein sequence ID" value="RVT60819.1"/>
    <property type="molecule type" value="Genomic_DNA"/>
</dbReference>
<comment type="caution">
    <text evidence="1">The sequence shown here is derived from an EMBL/GenBank/DDBJ whole genome shotgun (WGS) entry which is preliminary data.</text>
</comment>
<evidence type="ECO:0000313" key="1">
    <source>
        <dbReference type="EMBL" id="RVT60819.1"/>
    </source>
</evidence>
<accession>A0A437K917</accession>
<reference evidence="1 2" key="1">
    <citation type="submission" date="2019-01" db="EMBL/GenBank/DDBJ databases">
        <title>Bacillus sp. M5HDSG1-1, whole genome shotgun sequence.</title>
        <authorList>
            <person name="Tuo L."/>
        </authorList>
    </citation>
    <scope>NUCLEOTIDE SEQUENCE [LARGE SCALE GENOMIC DNA]</scope>
    <source>
        <strain evidence="1 2">M5HDSG1-1</strain>
    </source>
</reference>
<evidence type="ECO:0000313" key="2">
    <source>
        <dbReference type="Proteomes" id="UP000288024"/>
    </source>
</evidence>
<dbReference type="RefSeq" id="WP_127739291.1">
    <property type="nucleotide sequence ID" value="NZ_CP196003.1"/>
</dbReference>
<name>A0A437K917_9BACI</name>
<proteinExistence type="predicted"/>
<keyword evidence="2" id="KW-1185">Reference proteome</keyword>